<dbReference type="InterPro" id="IPR002110">
    <property type="entry name" value="Ankyrin_rpt"/>
</dbReference>
<dbReference type="Pfam" id="PF13637">
    <property type="entry name" value="Ank_4"/>
    <property type="match status" value="2"/>
</dbReference>
<organism evidence="4 5">
    <name type="scientific">Clonostachys byssicola</name>
    <dbReference type="NCBI Taxonomy" id="160290"/>
    <lineage>
        <taxon>Eukaryota</taxon>
        <taxon>Fungi</taxon>
        <taxon>Dikarya</taxon>
        <taxon>Ascomycota</taxon>
        <taxon>Pezizomycotina</taxon>
        <taxon>Sordariomycetes</taxon>
        <taxon>Hypocreomycetidae</taxon>
        <taxon>Hypocreales</taxon>
        <taxon>Bionectriaceae</taxon>
        <taxon>Clonostachys</taxon>
    </lineage>
</organism>
<dbReference type="PANTHER" id="PTHR24198">
    <property type="entry name" value="ANKYRIN REPEAT AND PROTEIN KINASE DOMAIN-CONTAINING PROTEIN"/>
    <property type="match status" value="1"/>
</dbReference>
<feature type="repeat" description="ANK" evidence="3">
    <location>
        <begin position="498"/>
        <end position="530"/>
    </location>
</feature>
<gene>
    <name evidence="4" type="ORF">CBYS24578_00013239</name>
</gene>
<feature type="repeat" description="ANK" evidence="3">
    <location>
        <begin position="1046"/>
        <end position="1078"/>
    </location>
</feature>
<reference evidence="5" key="1">
    <citation type="submission" date="2019-06" db="EMBL/GenBank/DDBJ databases">
        <authorList>
            <person name="Broberg M."/>
        </authorList>
    </citation>
    <scope>NUCLEOTIDE SEQUENCE [LARGE SCALE GENOMIC DNA]</scope>
</reference>
<name>A0A9N9Y261_9HYPO</name>
<feature type="repeat" description="ANK" evidence="3">
    <location>
        <begin position="1081"/>
        <end position="1113"/>
    </location>
</feature>
<dbReference type="AlphaFoldDB" id="A0A9N9Y261"/>
<feature type="repeat" description="ANK" evidence="3">
    <location>
        <begin position="367"/>
        <end position="399"/>
    </location>
</feature>
<dbReference type="PANTHER" id="PTHR24198:SF165">
    <property type="entry name" value="ANKYRIN REPEAT-CONTAINING PROTEIN-RELATED"/>
    <property type="match status" value="1"/>
</dbReference>
<dbReference type="PROSITE" id="PS50088">
    <property type="entry name" value="ANK_REPEAT"/>
    <property type="match status" value="12"/>
</dbReference>
<dbReference type="InterPro" id="IPR036770">
    <property type="entry name" value="Ankyrin_rpt-contain_sf"/>
</dbReference>
<dbReference type="EMBL" id="CABFNO020001340">
    <property type="protein sequence ID" value="CAG9982408.1"/>
    <property type="molecule type" value="Genomic_DNA"/>
</dbReference>
<proteinExistence type="predicted"/>
<dbReference type="Pfam" id="PF00023">
    <property type="entry name" value="Ank"/>
    <property type="match status" value="1"/>
</dbReference>
<evidence type="ECO:0000256" key="2">
    <source>
        <dbReference type="ARBA" id="ARBA00023043"/>
    </source>
</evidence>
<evidence type="ECO:0000313" key="5">
    <source>
        <dbReference type="Proteomes" id="UP000754883"/>
    </source>
</evidence>
<sequence length="1175" mass="128477">METVHRFTATKSQYIRKLASWKIKKNATSIDWKKAAIIIDKRKRQGKESEIYVDGKLIPSKKMKKETARHWPSYLESIEMSAHEIDLPGDFVVQTPPATTLHPIQPHRSSFAGPGFDNVPMDLLTNLLVGTHDSTTIATASQMLQHYDRILPLNLSDRFPTADNSLGDESWTYFILCLAYLASNNLLESKQIGGILEWIDSTKNAQLIQALLQLKGPTIESCASVLFSEAVCNGPASIVQFFLLNEYDPNTRIHHHSLEIGSTGLEIAIIMGNNSVIRLLLKHGADPNKCGDRPLHPVIQNGNDANDSLYIASYGSLLALYIDYDCDEDIIQLFLDAGANIDGESAGLVMNGDDEKDYYFINYDNSPEGVPLVKAAYRGNTQVAQFLLEAGANVDQVDIKWGSAIQTAVKNGDMDMAELLVEAGADINLSKEPYSHAWFFDGPGHVPMRLFSPLQLATRARNFDMVQYLLRCNADTNGLPALDIIEKAPYAEDMVWGDYETPLSYAVLESDLDIATLLLDSGADPNAVSLHGHTALGAACREENLWQPDMVKLLLDNGAEPQCHLGPELQLAILHGDLILVDDLLQKGVDINAPPYFKGKRTALQAAAETGNASLFNYLLFLGADFNSPGAGEKILSCLQAAMLSGNDEIIKMILKYGGAATAESILCAVKIRSSKMIDLLMGLGADVNTPGIADLSLDFGPQLVTPLVLAIDAKDFDMVHTLLRSGANVSHIYCESESILPLHQAIRARDLRITRTLLSHGSDPNQVEPFSGETGLGTATSSCVNYWSHPISFDEKRLDLKSMTAIIRELIDHKADVNLMTKGRYLLEDVIMNDELLKIFIEAGADIHALGGISLARAICRGSSATRLLLDFGVDLNRPDQKCGTPLQAAITVGNFGLVSELFERGADVNAGLNNLLAYAIDLQQLHIVELLLEKGANTNGISLSKHDWFCYGRQRPSSYVGDRTALVAAAEQNNFDLVKALIERGANVEADNAQRGSSPLQAASINDNLPMVRLLLENGAEVNAKPRGSRLDETSTSSKVWSSGRRTALQAASENRNLQLAKLLIERGAKVNMKPYEDEGATGLQLAAKNGDIQMAVLLLEHGADINGPRASRNGRTALEGAAEHGRLDMVHLLLQNDQDETDLEVRCEEAAKYAERRGHLIIAKILSEWTHR</sequence>
<feature type="repeat" description="ANK" evidence="3">
    <location>
        <begin position="260"/>
        <end position="292"/>
    </location>
</feature>
<feature type="repeat" description="ANK" evidence="3">
    <location>
        <begin position="883"/>
        <end position="915"/>
    </location>
</feature>
<evidence type="ECO:0000313" key="4">
    <source>
        <dbReference type="EMBL" id="CAG9982408.1"/>
    </source>
</evidence>
<accession>A0A9N9Y261</accession>
<protein>
    <recommendedName>
        <fullName evidence="6">Clr5 domain-containing protein</fullName>
    </recommendedName>
</protein>
<feature type="repeat" description="ANK" evidence="3">
    <location>
        <begin position="738"/>
        <end position="770"/>
    </location>
</feature>
<dbReference type="PROSITE" id="PS50297">
    <property type="entry name" value="ANK_REP_REGION"/>
    <property type="match status" value="11"/>
</dbReference>
<comment type="caution">
    <text evidence="4">The sequence shown here is derived from an EMBL/GenBank/DDBJ whole genome shotgun (WGS) entry which is preliminary data.</text>
</comment>
<dbReference type="OrthoDB" id="539213at2759"/>
<evidence type="ECO:0000256" key="1">
    <source>
        <dbReference type="ARBA" id="ARBA00022737"/>
    </source>
</evidence>
<dbReference type="Proteomes" id="UP000754883">
    <property type="component" value="Unassembled WGS sequence"/>
</dbReference>
<feature type="repeat" description="ANK" evidence="3">
    <location>
        <begin position="400"/>
        <end position="432"/>
    </location>
</feature>
<reference evidence="4 5" key="2">
    <citation type="submission" date="2021-10" db="EMBL/GenBank/DDBJ databases">
        <authorList>
            <person name="Piombo E."/>
        </authorList>
    </citation>
    <scope>NUCLEOTIDE SEQUENCE [LARGE SCALE GENOMIC DNA]</scope>
</reference>
<keyword evidence="5" id="KW-1185">Reference proteome</keyword>
<keyword evidence="2 3" id="KW-0040">ANK repeat</keyword>
<evidence type="ECO:0008006" key="6">
    <source>
        <dbReference type="Google" id="ProtNLM"/>
    </source>
</evidence>
<dbReference type="Gene3D" id="1.25.40.20">
    <property type="entry name" value="Ankyrin repeat-containing domain"/>
    <property type="match status" value="6"/>
</dbReference>
<keyword evidence="1" id="KW-0677">Repeat</keyword>
<feature type="repeat" description="ANK" evidence="3">
    <location>
        <begin position="599"/>
        <end position="631"/>
    </location>
</feature>
<feature type="repeat" description="ANK" evidence="3">
    <location>
        <begin position="963"/>
        <end position="995"/>
    </location>
</feature>
<dbReference type="SMART" id="SM00248">
    <property type="entry name" value="ANK"/>
    <property type="match status" value="21"/>
</dbReference>
<feature type="repeat" description="ANK" evidence="3">
    <location>
        <begin position="1116"/>
        <end position="1142"/>
    </location>
</feature>
<feature type="repeat" description="ANK" evidence="3">
    <location>
        <begin position="997"/>
        <end position="1029"/>
    </location>
</feature>
<dbReference type="SUPFAM" id="SSF48403">
    <property type="entry name" value="Ankyrin repeat"/>
    <property type="match status" value="4"/>
</dbReference>
<dbReference type="Pfam" id="PF12796">
    <property type="entry name" value="Ank_2"/>
    <property type="match status" value="5"/>
</dbReference>
<evidence type="ECO:0000256" key="3">
    <source>
        <dbReference type="PROSITE-ProRule" id="PRU00023"/>
    </source>
</evidence>